<evidence type="ECO:0000313" key="1">
    <source>
        <dbReference type="EMBL" id="MBO1319499.1"/>
    </source>
</evidence>
<evidence type="ECO:0000313" key="2">
    <source>
        <dbReference type="Proteomes" id="UP000664417"/>
    </source>
</evidence>
<keyword evidence="2" id="KW-1185">Reference proteome</keyword>
<organism evidence="1 2">
    <name type="scientific">Acanthopleuribacter pedis</name>
    <dbReference type="NCBI Taxonomy" id="442870"/>
    <lineage>
        <taxon>Bacteria</taxon>
        <taxon>Pseudomonadati</taxon>
        <taxon>Acidobacteriota</taxon>
        <taxon>Holophagae</taxon>
        <taxon>Acanthopleuribacterales</taxon>
        <taxon>Acanthopleuribacteraceae</taxon>
        <taxon>Acanthopleuribacter</taxon>
    </lineage>
</organism>
<dbReference type="InterPro" id="IPR046897">
    <property type="entry name" value="ABC-3C_MC6"/>
</dbReference>
<dbReference type="EMBL" id="JAFREP010000012">
    <property type="protein sequence ID" value="MBO1319499.1"/>
    <property type="molecule type" value="Genomic_DNA"/>
</dbReference>
<dbReference type="RefSeq" id="WP_207859376.1">
    <property type="nucleotide sequence ID" value="NZ_JAFREP010000012.1"/>
</dbReference>
<sequence length="76" mass="8519">MILPSKHLSQDRALLTIGALILKTLQAPRTVSSLWESVSRARDFRLPYDHFILALDLLFMMGAVRLEDGVLLPGET</sequence>
<protein>
    <submittedName>
        <fullName evidence="1">Uncharacterized protein</fullName>
    </submittedName>
</protein>
<proteinExistence type="predicted"/>
<dbReference type="Pfam" id="PF20293">
    <property type="entry name" value="MC6"/>
    <property type="match status" value="1"/>
</dbReference>
<comment type="caution">
    <text evidence="1">The sequence shown here is derived from an EMBL/GenBank/DDBJ whole genome shotgun (WGS) entry which is preliminary data.</text>
</comment>
<reference evidence="1" key="1">
    <citation type="submission" date="2021-03" db="EMBL/GenBank/DDBJ databases">
        <authorList>
            <person name="Wang G."/>
        </authorList>
    </citation>
    <scope>NUCLEOTIDE SEQUENCE</scope>
    <source>
        <strain evidence="1">KCTC 12899</strain>
    </source>
</reference>
<accession>A0A8J7U464</accession>
<name>A0A8J7U464_9BACT</name>
<gene>
    <name evidence="1" type="ORF">J3U88_13575</name>
</gene>
<dbReference type="AlphaFoldDB" id="A0A8J7U464"/>
<dbReference type="Proteomes" id="UP000664417">
    <property type="component" value="Unassembled WGS sequence"/>
</dbReference>